<dbReference type="EMBL" id="BAABBI010000001">
    <property type="protein sequence ID" value="GAA3781284.1"/>
    <property type="molecule type" value="Genomic_DNA"/>
</dbReference>
<dbReference type="Proteomes" id="UP001501456">
    <property type="component" value="Unassembled WGS sequence"/>
</dbReference>
<organism evidence="1 2">
    <name type="scientific">Corallibacter vietnamensis</name>
    <dbReference type="NCBI Taxonomy" id="904130"/>
    <lineage>
        <taxon>Bacteria</taxon>
        <taxon>Pseudomonadati</taxon>
        <taxon>Bacteroidota</taxon>
        <taxon>Flavobacteriia</taxon>
        <taxon>Flavobacteriales</taxon>
        <taxon>Flavobacteriaceae</taxon>
        <taxon>Corallibacter</taxon>
    </lineage>
</organism>
<evidence type="ECO:0008006" key="3">
    <source>
        <dbReference type="Google" id="ProtNLM"/>
    </source>
</evidence>
<keyword evidence="2" id="KW-1185">Reference proteome</keyword>
<dbReference type="SUPFAM" id="SSF52096">
    <property type="entry name" value="ClpP/crotonase"/>
    <property type="match status" value="1"/>
</dbReference>
<dbReference type="RefSeq" id="WP_344728325.1">
    <property type="nucleotide sequence ID" value="NZ_BAABBI010000001.1"/>
</dbReference>
<proteinExistence type="predicted"/>
<protein>
    <recommendedName>
        <fullName evidence="3">Tail specific protease domain-containing protein</fullName>
    </recommendedName>
</protein>
<evidence type="ECO:0000313" key="2">
    <source>
        <dbReference type="Proteomes" id="UP001501456"/>
    </source>
</evidence>
<dbReference type="Gene3D" id="3.90.226.10">
    <property type="entry name" value="2-enoyl-CoA Hydratase, Chain A, domain 1"/>
    <property type="match status" value="2"/>
</dbReference>
<dbReference type="InterPro" id="IPR029045">
    <property type="entry name" value="ClpP/crotonase-like_dom_sf"/>
</dbReference>
<sequence>MDLLRKKIIYLSIFIVSVFNPLFAQSLKKMHWKEDLEIYKASLELNHINLYHSITKADFTKEWNKIYNNIESLNDFEIILKLMHLTRLINDGHTAVSLRDISTHRFPFEVKWIENRWYVVKTLNKDKHILKASLETINGMPIDTVTQKISKIAQFVENEYSLKDRTGSYLTIAELLFNINLIDSINEATFSFRNNNNELIHLKLNTITNDIWEKSNLSMVTLSVPEITIPNSSNPDLWFTSISDTKAVYINFESYPTFEEMQVFGEQLVSYIQENQMKKVIIDMRKNGGGDLYVGTVLAYALNLADSIDWKNGVFVLTSNKTFSAATSNAALFKQLLNAKIVGQPTGSNPNGYQDMDSFILPNSKLVISYSKRLFRLSNQENTALNPDIIINQKYSDLFNNVDTVLMKLINIL</sequence>
<name>A0ABP7H645_9FLAO</name>
<accession>A0ABP7H645</accession>
<reference evidence="2" key="1">
    <citation type="journal article" date="2019" name="Int. J. Syst. Evol. Microbiol.">
        <title>The Global Catalogue of Microorganisms (GCM) 10K type strain sequencing project: providing services to taxonomists for standard genome sequencing and annotation.</title>
        <authorList>
            <consortium name="The Broad Institute Genomics Platform"/>
            <consortium name="The Broad Institute Genome Sequencing Center for Infectious Disease"/>
            <person name="Wu L."/>
            <person name="Ma J."/>
        </authorList>
    </citation>
    <scope>NUCLEOTIDE SEQUENCE [LARGE SCALE GENOMIC DNA]</scope>
    <source>
        <strain evidence="2">JCM 17525</strain>
    </source>
</reference>
<comment type="caution">
    <text evidence="1">The sequence shown here is derived from an EMBL/GenBank/DDBJ whole genome shotgun (WGS) entry which is preliminary data.</text>
</comment>
<gene>
    <name evidence="1" type="ORF">GCM10022271_11970</name>
</gene>
<evidence type="ECO:0000313" key="1">
    <source>
        <dbReference type="EMBL" id="GAA3781284.1"/>
    </source>
</evidence>